<dbReference type="InterPro" id="IPR032675">
    <property type="entry name" value="LRR_dom_sf"/>
</dbReference>
<dbReference type="InterPro" id="IPR052451">
    <property type="entry name" value="Ser/Thr_kinase-like"/>
</dbReference>
<gene>
    <name evidence="2" type="ORF">HAX54_028914</name>
</gene>
<dbReference type="Proteomes" id="UP000823775">
    <property type="component" value="Unassembled WGS sequence"/>
</dbReference>
<dbReference type="InterPro" id="IPR011009">
    <property type="entry name" value="Kinase-like_dom_sf"/>
</dbReference>
<dbReference type="Gene3D" id="1.10.510.10">
    <property type="entry name" value="Transferase(Phosphotransferase) domain 1"/>
    <property type="match status" value="1"/>
</dbReference>
<keyword evidence="3" id="KW-1185">Reference proteome</keyword>
<dbReference type="InterPro" id="IPR001245">
    <property type="entry name" value="Ser-Thr/Tyr_kinase_cat_dom"/>
</dbReference>
<comment type="caution">
    <text evidence="2">The sequence shown here is derived from an EMBL/GenBank/DDBJ whole genome shotgun (WGS) entry which is preliminary data.</text>
</comment>
<evidence type="ECO:0000313" key="2">
    <source>
        <dbReference type="EMBL" id="MCD9642223.1"/>
    </source>
</evidence>
<dbReference type="Gene3D" id="3.30.200.20">
    <property type="entry name" value="Phosphorylase Kinase, domain 1"/>
    <property type="match status" value="1"/>
</dbReference>
<dbReference type="SUPFAM" id="SSF52058">
    <property type="entry name" value="L domain-like"/>
    <property type="match status" value="1"/>
</dbReference>
<dbReference type="Gene3D" id="3.80.10.10">
    <property type="entry name" value="Ribonuclease Inhibitor"/>
    <property type="match status" value="1"/>
</dbReference>
<dbReference type="Pfam" id="PF07714">
    <property type="entry name" value="PK_Tyr_Ser-Thr"/>
    <property type="match status" value="1"/>
</dbReference>
<name>A0ABS8V4Z5_DATST</name>
<dbReference type="PANTHER" id="PTHR48008">
    <property type="entry name" value="LEUCINE-RICH REPEAT RECEPTOR-LIKE PROTEIN KINASE IMK3-RELATED"/>
    <property type="match status" value="1"/>
</dbReference>
<dbReference type="Pfam" id="PF00069">
    <property type="entry name" value="Pkinase"/>
    <property type="match status" value="1"/>
</dbReference>
<feature type="domain" description="Protein kinase" evidence="1">
    <location>
        <begin position="94"/>
        <end position="342"/>
    </location>
</feature>
<reference evidence="2 3" key="1">
    <citation type="journal article" date="2021" name="BMC Genomics">
        <title>Datura genome reveals duplications of psychoactive alkaloid biosynthetic genes and high mutation rate following tissue culture.</title>
        <authorList>
            <person name="Rajewski A."/>
            <person name="Carter-House D."/>
            <person name="Stajich J."/>
            <person name="Litt A."/>
        </authorList>
    </citation>
    <scope>NUCLEOTIDE SEQUENCE [LARGE SCALE GENOMIC DNA]</scope>
    <source>
        <strain evidence="2">AR-01</strain>
    </source>
</reference>
<accession>A0ABS8V4Z5</accession>
<dbReference type="EMBL" id="JACEIK010003562">
    <property type="protein sequence ID" value="MCD9642223.1"/>
    <property type="molecule type" value="Genomic_DNA"/>
</dbReference>
<evidence type="ECO:0000313" key="3">
    <source>
        <dbReference type="Proteomes" id="UP000823775"/>
    </source>
</evidence>
<proteinExistence type="predicted"/>
<protein>
    <recommendedName>
        <fullName evidence="1">Protein kinase domain-containing protein</fullName>
    </recommendedName>
</protein>
<evidence type="ECO:0000259" key="1">
    <source>
        <dbReference type="PROSITE" id="PS50011"/>
    </source>
</evidence>
<dbReference type="PANTHER" id="PTHR48008:SF14">
    <property type="entry name" value="PROTEIN KINASE DOMAIN-CONTAINING PROTEIN"/>
    <property type="match status" value="1"/>
</dbReference>
<organism evidence="2 3">
    <name type="scientific">Datura stramonium</name>
    <name type="common">Jimsonweed</name>
    <name type="synonym">Common thornapple</name>
    <dbReference type="NCBI Taxonomy" id="4076"/>
    <lineage>
        <taxon>Eukaryota</taxon>
        <taxon>Viridiplantae</taxon>
        <taxon>Streptophyta</taxon>
        <taxon>Embryophyta</taxon>
        <taxon>Tracheophyta</taxon>
        <taxon>Spermatophyta</taxon>
        <taxon>Magnoliopsida</taxon>
        <taxon>eudicotyledons</taxon>
        <taxon>Gunneridae</taxon>
        <taxon>Pentapetalae</taxon>
        <taxon>asterids</taxon>
        <taxon>lamiids</taxon>
        <taxon>Solanales</taxon>
        <taxon>Solanaceae</taxon>
        <taxon>Solanoideae</taxon>
        <taxon>Datureae</taxon>
        <taxon>Datura</taxon>
    </lineage>
</organism>
<dbReference type="PROSITE" id="PS50011">
    <property type="entry name" value="PROTEIN_KINASE_DOM"/>
    <property type="match status" value="1"/>
</dbReference>
<sequence>MVDLEFLSHNNISGTIPMSLEKLQYLKYFNVSVNKLYREIPSGGSAFVFVRITLVFLLVSYRRGKRDSQEADSLSIPTMERISYYELLQPTDALSKSNLISSRCFGSAYKGVLRSGTPIAVKVFYLQLEGAFKSFDTECEVLHNLRCRNLVEVITSCSNLDFKALVHDFIPNGGLEKCLFSHNYFLDIMQRLSIMIDVACALEYLHHSDFGISKLLGENESDLYTKTIATLGYIAPEYGRDGLVSIKCDHYRYGIMLMEMFTKRNPMFTKRKPNDEMFGGDLSLKQWVSNAHPEAVMDVIDANLHKMFYPTVEGGIGVRSIRDVADSFGAKLWWQYRTKSSV</sequence>
<dbReference type="SUPFAM" id="SSF56112">
    <property type="entry name" value="Protein kinase-like (PK-like)"/>
    <property type="match status" value="1"/>
</dbReference>
<dbReference type="InterPro" id="IPR000719">
    <property type="entry name" value="Prot_kinase_dom"/>
</dbReference>